<dbReference type="RefSeq" id="WP_344421543.1">
    <property type="nucleotide sequence ID" value="NZ_BAAAQK010000018.1"/>
</dbReference>
<evidence type="ECO:0000313" key="1">
    <source>
        <dbReference type="EMBL" id="GAA1863076.1"/>
    </source>
</evidence>
<reference evidence="1 2" key="1">
    <citation type="journal article" date="2019" name="Int. J. Syst. Evol. Microbiol.">
        <title>The Global Catalogue of Microorganisms (GCM) 10K type strain sequencing project: providing services to taxonomists for standard genome sequencing and annotation.</title>
        <authorList>
            <consortium name="The Broad Institute Genomics Platform"/>
            <consortium name="The Broad Institute Genome Sequencing Center for Infectious Disease"/>
            <person name="Wu L."/>
            <person name="Ma J."/>
        </authorList>
    </citation>
    <scope>NUCLEOTIDE SEQUENCE [LARGE SCALE GENOMIC DNA]</scope>
    <source>
        <strain evidence="1 2">JCM 16009</strain>
    </source>
</reference>
<gene>
    <name evidence="1" type="ORF">GCM10009836_49290</name>
</gene>
<dbReference type="EMBL" id="BAAAQK010000018">
    <property type="protein sequence ID" value="GAA1863076.1"/>
    <property type="molecule type" value="Genomic_DNA"/>
</dbReference>
<evidence type="ECO:0008006" key="3">
    <source>
        <dbReference type="Google" id="ProtNLM"/>
    </source>
</evidence>
<dbReference type="Proteomes" id="UP001500449">
    <property type="component" value="Unassembled WGS sequence"/>
</dbReference>
<accession>A0ABN2NCH0</accession>
<comment type="caution">
    <text evidence="1">The sequence shown here is derived from an EMBL/GenBank/DDBJ whole genome shotgun (WGS) entry which is preliminary data.</text>
</comment>
<proteinExistence type="predicted"/>
<sequence>MTTETPGGDWVEQLVELHVLAENGDADAARAAAEWVEDDPAARAVWASVDEDVAQLRHAAAAEK</sequence>
<evidence type="ECO:0000313" key="2">
    <source>
        <dbReference type="Proteomes" id="UP001500449"/>
    </source>
</evidence>
<protein>
    <recommendedName>
        <fullName evidence="3">Anti-sigma factor</fullName>
    </recommendedName>
</protein>
<organism evidence="1 2">
    <name type="scientific">Pseudonocardia ailaonensis</name>
    <dbReference type="NCBI Taxonomy" id="367279"/>
    <lineage>
        <taxon>Bacteria</taxon>
        <taxon>Bacillati</taxon>
        <taxon>Actinomycetota</taxon>
        <taxon>Actinomycetes</taxon>
        <taxon>Pseudonocardiales</taxon>
        <taxon>Pseudonocardiaceae</taxon>
        <taxon>Pseudonocardia</taxon>
    </lineage>
</organism>
<name>A0ABN2NCH0_9PSEU</name>
<keyword evidence="2" id="KW-1185">Reference proteome</keyword>